<accession>A0ACB8F811</accession>
<protein>
    <submittedName>
        <fullName evidence="1">Uncharacterized protein</fullName>
    </submittedName>
</protein>
<evidence type="ECO:0000313" key="2">
    <source>
        <dbReference type="Proteomes" id="UP000827872"/>
    </source>
</evidence>
<proteinExistence type="predicted"/>
<gene>
    <name evidence="1" type="ORF">K3G42_004387</name>
</gene>
<comment type="caution">
    <text evidence="1">The sequence shown here is derived from an EMBL/GenBank/DDBJ whole genome shotgun (WGS) entry which is preliminary data.</text>
</comment>
<evidence type="ECO:0000313" key="1">
    <source>
        <dbReference type="EMBL" id="KAH8001331.1"/>
    </source>
</evidence>
<reference evidence="1" key="1">
    <citation type="submission" date="2021-08" db="EMBL/GenBank/DDBJ databases">
        <title>The first chromosome-level gecko genome reveals the dynamic sex chromosomes of Neotropical dwarf geckos (Sphaerodactylidae: Sphaerodactylus).</title>
        <authorList>
            <person name="Pinto B.J."/>
            <person name="Keating S.E."/>
            <person name="Gamble T."/>
        </authorList>
    </citation>
    <scope>NUCLEOTIDE SEQUENCE</scope>
    <source>
        <strain evidence="1">TG3544</strain>
    </source>
</reference>
<dbReference type="EMBL" id="CM037621">
    <property type="protein sequence ID" value="KAH8001331.1"/>
    <property type="molecule type" value="Genomic_DNA"/>
</dbReference>
<organism evidence="1 2">
    <name type="scientific">Sphaerodactylus townsendi</name>
    <dbReference type="NCBI Taxonomy" id="933632"/>
    <lineage>
        <taxon>Eukaryota</taxon>
        <taxon>Metazoa</taxon>
        <taxon>Chordata</taxon>
        <taxon>Craniata</taxon>
        <taxon>Vertebrata</taxon>
        <taxon>Euteleostomi</taxon>
        <taxon>Lepidosauria</taxon>
        <taxon>Squamata</taxon>
        <taxon>Bifurcata</taxon>
        <taxon>Gekkota</taxon>
        <taxon>Sphaerodactylidae</taxon>
        <taxon>Sphaerodactylus</taxon>
    </lineage>
</organism>
<dbReference type="Proteomes" id="UP000827872">
    <property type="component" value="Linkage Group LG08"/>
</dbReference>
<sequence length="138" mass="15417">MYTLETPMKEVSGPKELQEWVASIHQAWSSIQKALLWAKVSGLCLTIGGGFDIKTILTAARTWLHVLHGWSYRRANYGQPDKPADDTGLEMEQPPPNDRVPGGKPTNPDDRDERWTPLDRACMVRSVVLGPVPKVARI</sequence>
<name>A0ACB8F811_9SAUR</name>
<keyword evidence="2" id="KW-1185">Reference proteome</keyword>